<evidence type="ECO:0000256" key="2">
    <source>
        <dbReference type="ARBA" id="ARBA00023015"/>
    </source>
</evidence>
<dbReference type="RefSeq" id="WP_171095456.1">
    <property type="nucleotide sequence ID" value="NZ_CP053069.1"/>
</dbReference>
<keyword evidence="7" id="KW-1185">Reference proteome</keyword>
<comment type="similarity">
    <text evidence="1">Belongs to the LysR transcriptional regulatory family.</text>
</comment>
<dbReference type="Gene3D" id="3.40.190.290">
    <property type="match status" value="1"/>
</dbReference>
<dbReference type="PANTHER" id="PTHR30537:SF5">
    <property type="entry name" value="HTH-TYPE TRANSCRIPTIONAL ACTIVATOR TTDR-RELATED"/>
    <property type="match status" value="1"/>
</dbReference>
<keyword evidence="4" id="KW-0804">Transcription</keyword>
<dbReference type="Proteomes" id="UP000501534">
    <property type="component" value="Chromosome"/>
</dbReference>
<feature type="domain" description="HTH lysR-type" evidence="5">
    <location>
        <begin position="3"/>
        <end position="60"/>
    </location>
</feature>
<keyword evidence="2" id="KW-0805">Transcription regulation</keyword>
<dbReference type="InterPro" id="IPR036388">
    <property type="entry name" value="WH-like_DNA-bd_sf"/>
</dbReference>
<dbReference type="InterPro" id="IPR036390">
    <property type="entry name" value="WH_DNA-bd_sf"/>
</dbReference>
<organism evidence="6 7">
    <name type="scientific">Usitatibacter rugosus</name>
    <dbReference type="NCBI Taxonomy" id="2732067"/>
    <lineage>
        <taxon>Bacteria</taxon>
        <taxon>Pseudomonadati</taxon>
        <taxon>Pseudomonadota</taxon>
        <taxon>Betaproteobacteria</taxon>
        <taxon>Nitrosomonadales</taxon>
        <taxon>Usitatibacteraceae</taxon>
        <taxon>Usitatibacter</taxon>
    </lineage>
</organism>
<sequence>MLDNLADLGAFVRLADSGSFKATAQQLDMSGPAVSKAIARLESRLGVKLFNRTTRSVALTNDGQAFLERCRRILDDIQEAEELMTRGRLQLRGRLRIQMPLAFGRLVVLPKVQAFLKAHPDLTLDVDLSDRVVDFADEGLDVAVRIGDVPDSRVIARKIYDIRFVTCASPAYLAKHGTPKKPEDLENHRCLTYWIPSLGRHREWPFAHRGVRFARTFVGRLNVNNSEALVDAALKGEGIVSVATFIAVDAVKSGKLKVVMPDFVTLGPPVSAVYLPNRHLAARVRAFLDFLATVVPPNPPWDRAVLKK</sequence>
<dbReference type="Gene3D" id="1.10.10.10">
    <property type="entry name" value="Winged helix-like DNA-binding domain superfamily/Winged helix DNA-binding domain"/>
    <property type="match status" value="1"/>
</dbReference>
<dbReference type="InterPro" id="IPR005119">
    <property type="entry name" value="LysR_subst-bd"/>
</dbReference>
<dbReference type="PROSITE" id="PS50931">
    <property type="entry name" value="HTH_LYSR"/>
    <property type="match status" value="1"/>
</dbReference>
<evidence type="ECO:0000313" key="6">
    <source>
        <dbReference type="EMBL" id="QJR12876.1"/>
    </source>
</evidence>
<dbReference type="AlphaFoldDB" id="A0A6M4H083"/>
<dbReference type="SUPFAM" id="SSF46785">
    <property type="entry name" value="Winged helix' DNA-binding domain"/>
    <property type="match status" value="1"/>
</dbReference>
<dbReference type="KEGG" id="uru:DSM104443_03970"/>
<dbReference type="GO" id="GO:0006351">
    <property type="term" value="P:DNA-templated transcription"/>
    <property type="evidence" value="ECO:0007669"/>
    <property type="project" value="TreeGrafter"/>
</dbReference>
<evidence type="ECO:0000256" key="1">
    <source>
        <dbReference type="ARBA" id="ARBA00009437"/>
    </source>
</evidence>
<evidence type="ECO:0000313" key="7">
    <source>
        <dbReference type="Proteomes" id="UP000501534"/>
    </source>
</evidence>
<dbReference type="EMBL" id="CP053069">
    <property type="protein sequence ID" value="QJR12876.1"/>
    <property type="molecule type" value="Genomic_DNA"/>
</dbReference>
<name>A0A6M4H083_9PROT</name>
<protein>
    <submittedName>
        <fullName evidence="6">HTH-type transcriptional regulator DmlR</fullName>
    </submittedName>
</protein>
<evidence type="ECO:0000256" key="4">
    <source>
        <dbReference type="ARBA" id="ARBA00023163"/>
    </source>
</evidence>
<reference evidence="6 7" key="1">
    <citation type="submission" date="2020-04" db="EMBL/GenBank/DDBJ databases">
        <title>Usitatibacter rugosus gen. nov., sp. nov. and Usitatibacter palustris sp. nov., novel members of Usitatibacteraceae fam. nov. within the order Nitrosomonadales isolated from soil.</title>
        <authorList>
            <person name="Huber K.J."/>
            <person name="Neumann-Schaal M."/>
            <person name="Geppert A."/>
            <person name="Luckner M."/>
            <person name="Wanner G."/>
            <person name="Overmann J."/>
        </authorList>
    </citation>
    <scope>NUCLEOTIDE SEQUENCE [LARGE SCALE GENOMIC DNA]</scope>
    <source>
        <strain evidence="6 7">0125_3</strain>
    </source>
</reference>
<evidence type="ECO:0000259" key="5">
    <source>
        <dbReference type="PROSITE" id="PS50931"/>
    </source>
</evidence>
<dbReference type="SUPFAM" id="SSF53850">
    <property type="entry name" value="Periplasmic binding protein-like II"/>
    <property type="match status" value="1"/>
</dbReference>
<dbReference type="GO" id="GO:0003700">
    <property type="term" value="F:DNA-binding transcription factor activity"/>
    <property type="evidence" value="ECO:0007669"/>
    <property type="project" value="InterPro"/>
</dbReference>
<evidence type="ECO:0000256" key="3">
    <source>
        <dbReference type="ARBA" id="ARBA00023125"/>
    </source>
</evidence>
<proteinExistence type="inferred from homology"/>
<dbReference type="Pfam" id="PF00126">
    <property type="entry name" value="HTH_1"/>
    <property type="match status" value="1"/>
</dbReference>
<dbReference type="FunFam" id="3.40.190.290:FF:000001">
    <property type="entry name" value="Transcriptional regulator, LysR family"/>
    <property type="match status" value="1"/>
</dbReference>
<dbReference type="PANTHER" id="PTHR30537">
    <property type="entry name" value="HTH-TYPE TRANSCRIPTIONAL REGULATOR"/>
    <property type="match status" value="1"/>
</dbReference>
<dbReference type="InterPro" id="IPR058163">
    <property type="entry name" value="LysR-type_TF_proteobact-type"/>
</dbReference>
<dbReference type="GO" id="GO:0043565">
    <property type="term" value="F:sequence-specific DNA binding"/>
    <property type="evidence" value="ECO:0007669"/>
    <property type="project" value="TreeGrafter"/>
</dbReference>
<gene>
    <name evidence="6" type="primary">dmlR_2</name>
    <name evidence="6" type="ORF">DSM104443_03970</name>
</gene>
<accession>A0A6M4H083</accession>
<dbReference type="FunFam" id="1.10.10.10:FF:000001">
    <property type="entry name" value="LysR family transcriptional regulator"/>
    <property type="match status" value="1"/>
</dbReference>
<dbReference type="PRINTS" id="PR00039">
    <property type="entry name" value="HTHLYSR"/>
</dbReference>
<dbReference type="Pfam" id="PF03466">
    <property type="entry name" value="LysR_substrate"/>
    <property type="match status" value="1"/>
</dbReference>
<dbReference type="InterPro" id="IPR000847">
    <property type="entry name" value="LysR_HTH_N"/>
</dbReference>
<dbReference type="CDD" id="cd08422">
    <property type="entry name" value="PBP2_CrgA_like"/>
    <property type="match status" value="1"/>
</dbReference>
<keyword evidence="3" id="KW-0238">DNA-binding</keyword>